<dbReference type="AlphaFoldDB" id="A0A835QIG0"/>
<organism evidence="1 2">
    <name type="scientific">Vanilla planifolia</name>
    <name type="common">Vanilla</name>
    <dbReference type="NCBI Taxonomy" id="51239"/>
    <lineage>
        <taxon>Eukaryota</taxon>
        <taxon>Viridiplantae</taxon>
        <taxon>Streptophyta</taxon>
        <taxon>Embryophyta</taxon>
        <taxon>Tracheophyta</taxon>
        <taxon>Spermatophyta</taxon>
        <taxon>Magnoliopsida</taxon>
        <taxon>Liliopsida</taxon>
        <taxon>Asparagales</taxon>
        <taxon>Orchidaceae</taxon>
        <taxon>Vanilloideae</taxon>
        <taxon>Vanilleae</taxon>
        <taxon>Vanilla</taxon>
    </lineage>
</organism>
<reference evidence="1 2" key="1">
    <citation type="journal article" date="2020" name="Nat. Food">
        <title>A phased Vanilla planifolia genome enables genetic improvement of flavour and production.</title>
        <authorList>
            <person name="Hasing T."/>
            <person name="Tang H."/>
            <person name="Brym M."/>
            <person name="Khazi F."/>
            <person name="Huang T."/>
            <person name="Chambers A.H."/>
        </authorList>
    </citation>
    <scope>NUCLEOTIDE SEQUENCE [LARGE SCALE GENOMIC DNA]</scope>
    <source>
        <tissue evidence="1">Leaf</tissue>
    </source>
</reference>
<comment type="caution">
    <text evidence="1">The sequence shown here is derived from an EMBL/GenBank/DDBJ whole genome shotgun (WGS) entry which is preliminary data.</text>
</comment>
<evidence type="ECO:0000313" key="1">
    <source>
        <dbReference type="EMBL" id="KAG0472078.1"/>
    </source>
</evidence>
<accession>A0A835QIG0</accession>
<dbReference type="EMBL" id="JADCNM010000008">
    <property type="protein sequence ID" value="KAG0472078.1"/>
    <property type="molecule type" value="Genomic_DNA"/>
</dbReference>
<evidence type="ECO:0000313" key="2">
    <source>
        <dbReference type="Proteomes" id="UP000639772"/>
    </source>
</evidence>
<protein>
    <submittedName>
        <fullName evidence="1">Uncharacterized protein</fullName>
    </submittedName>
</protein>
<dbReference type="Proteomes" id="UP000639772">
    <property type="component" value="Unassembled WGS sequence"/>
</dbReference>
<sequence>MSSRQPPTGGRGLLAKLGFRPHSVEEILQVIEESFSKKMVGSKSKEAWAAVIASNVE</sequence>
<name>A0A835QIG0_VANPL</name>
<proteinExistence type="predicted"/>
<gene>
    <name evidence="1" type="ORF">HPP92_016624</name>
</gene>